<dbReference type="EMBL" id="CP073041">
    <property type="protein sequence ID" value="UXE61030.1"/>
    <property type="molecule type" value="Genomic_DNA"/>
</dbReference>
<dbReference type="Gene3D" id="3.90.1480.10">
    <property type="entry name" value="Alpha-2,3-sialyltransferase"/>
    <property type="match status" value="1"/>
</dbReference>
<dbReference type="Proteomes" id="UP001065613">
    <property type="component" value="Chromosome"/>
</dbReference>
<evidence type="ECO:0008006" key="2">
    <source>
        <dbReference type="Google" id="ProtNLM"/>
    </source>
</evidence>
<sequence length="301" mass="35577">MSLKSTLNSLSYWLLPPGVKNTFLSAYSKQVAFQDFRVERNIISRLCKNNSKFNNIHNGERCFILATGPSIKTQNLLPLKNELCISVSQFYLHKDIQIISPQYYVLAPTHPPFNFNDVVKIFDGLRKCYSDKATYFLGYSLYNYSYYRFLETYSQYKNNNQCFINYSMSQSLEESNYSNKAIWEIDQSPFGIRTVIYSAIQVALYMGCKEIYLIGCDHDYLNDTSRVTNHHFYKEEDGISDAEHLRSFTTERWFQEYYFRWKQYRLIREYAQQKGCNIFNATEGGMLDVFPRVRLEDIVVY</sequence>
<accession>A0A977PX05</accession>
<organism evidence="1">
    <name type="scientific">Woronichinia naegeliana WA131</name>
    <dbReference type="NCBI Taxonomy" id="2824559"/>
    <lineage>
        <taxon>Bacteria</taxon>
        <taxon>Bacillati</taxon>
        <taxon>Cyanobacteriota</taxon>
        <taxon>Cyanophyceae</taxon>
        <taxon>Synechococcales</taxon>
        <taxon>Coelosphaeriaceae</taxon>
        <taxon>Woronichinia</taxon>
    </lineage>
</organism>
<proteinExistence type="predicted"/>
<dbReference type="KEGG" id="wna:KA717_37415"/>
<protein>
    <recommendedName>
        <fullName evidence="2">DUF115 domain-containing protein</fullName>
    </recommendedName>
</protein>
<reference evidence="1" key="1">
    <citation type="submission" date="2021-04" db="EMBL/GenBank/DDBJ databases">
        <title>Genome sequence of Woronichinia naegeliana from Washington state freshwater lake bloom.</title>
        <authorList>
            <person name="Dreher T.W."/>
        </authorList>
    </citation>
    <scope>NUCLEOTIDE SEQUENCE</scope>
    <source>
        <strain evidence="1">WA131</strain>
    </source>
</reference>
<dbReference type="AlphaFoldDB" id="A0A977PX05"/>
<evidence type="ECO:0000313" key="1">
    <source>
        <dbReference type="EMBL" id="UXE61030.1"/>
    </source>
</evidence>
<name>A0A977PX05_9CYAN</name>
<gene>
    <name evidence="1" type="ORF">KA717_37415</name>
</gene>